<accession>A0ABM5P941</accession>
<evidence type="ECO:0000313" key="1">
    <source>
        <dbReference type="EMBL" id="AHF11318.1"/>
    </source>
</evidence>
<protein>
    <submittedName>
        <fullName evidence="1">Uncharacterized protein</fullName>
    </submittedName>
</protein>
<organism evidence="1 2">
    <name type="scientific">Dehalobacter restrictus (strain DSM 9455 / PER-K23)</name>
    <dbReference type="NCBI Taxonomy" id="871738"/>
    <lineage>
        <taxon>Bacteria</taxon>
        <taxon>Bacillati</taxon>
        <taxon>Bacillota</taxon>
        <taxon>Clostridia</taxon>
        <taxon>Eubacteriales</taxon>
        <taxon>Desulfitobacteriaceae</taxon>
        <taxon>Dehalobacter</taxon>
    </lineage>
</organism>
<dbReference type="EMBL" id="CP007033">
    <property type="protein sequence ID" value="AHF11318.1"/>
    <property type="molecule type" value="Genomic_DNA"/>
</dbReference>
<reference evidence="1 2" key="1">
    <citation type="journal article" date="2013" name="Stand. Genomic Sci.">
        <title>Complete genome sequence of Dehalobacter restrictus PER-K23(T.).</title>
        <authorList>
            <person name="Kruse T."/>
            <person name="Maillard J."/>
            <person name="Goodwin L."/>
            <person name="Woyke T."/>
            <person name="Teshima H."/>
            <person name="Bruce D."/>
            <person name="Detter C."/>
            <person name="Tapia R."/>
            <person name="Han C."/>
            <person name="Huntemann M."/>
            <person name="Wei C.L."/>
            <person name="Han J."/>
            <person name="Chen A."/>
            <person name="Kyrpides N."/>
            <person name="Szeto E."/>
            <person name="Markowitz V."/>
            <person name="Ivanova N."/>
            <person name="Pagani I."/>
            <person name="Pati A."/>
            <person name="Pitluck S."/>
            <person name="Nolan M."/>
            <person name="Holliger C."/>
            <person name="Smidt H."/>
        </authorList>
    </citation>
    <scope>NUCLEOTIDE SEQUENCE [LARGE SCALE GENOMIC DNA]</scope>
    <source>
        <strain evidence="2">DSM 9455</strain>
    </source>
</reference>
<proteinExistence type="predicted"/>
<evidence type="ECO:0000313" key="2">
    <source>
        <dbReference type="Proteomes" id="UP000018934"/>
    </source>
</evidence>
<sequence length="116" mass="13789">MLYHDDQIMVLDFGQFGILNLKEMAEYSWLMEKSTLEMELETLQKEEELRLIHRKTDIEARDVIIEEKSSDILVLNLTGVGKLYVAELMGELLRRGEEIWPVKFKHAISRFREKIY</sequence>
<dbReference type="RefSeq" id="WP_019226758.1">
    <property type="nucleotide sequence ID" value="NZ_CP007033.1"/>
</dbReference>
<name>A0ABM5P941_DEHRP</name>
<dbReference type="Proteomes" id="UP000018934">
    <property type="component" value="Chromosome"/>
</dbReference>
<keyword evidence="2" id="KW-1185">Reference proteome</keyword>
<gene>
    <name evidence="1" type="ORF">DEHRE_05840</name>
</gene>